<feature type="transmembrane region" description="Helical" evidence="7">
    <location>
        <begin position="70"/>
        <end position="88"/>
    </location>
</feature>
<comment type="subcellular location">
    <subcellularLocation>
        <location evidence="1">Cell membrane</location>
        <topology evidence="1">Multi-pass membrane protein</topology>
    </subcellularLocation>
</comment>
<dbReference type="SUPFAM" id="SSF103473">
    <property type="entry name" value="MFS general substrate transporter"/>
    <property type="match status" value="1"/>
</dbReference>
<evidence type="ECO:0000256" key="7">
    <source>
        <dbReference type="SAM" id="Phobius"/>
    </source>
</evidence>
<evidence type="ECO:0000313" key="11">
    <source>
        <dbReference type="Proteomes" id="UP000182448"/>
    </source>
</evidence>
<feature type="transmembrane region" description="Helical" evidence="7">
    <location>
        <begin position="125"/>
        <end position="144"/>
    </location>
</feature>
<dbReference type="GO" id="GO:0005886">
    <property type="term" value="C:plasma membrane"/>
    <property type="evidence" value="ECO:0007669"/>
    <property type="project" value="UniProtKB-SubCell"/>
</dbReference>
<dbReference type="PROSITE" id="PS50850">
    <property type="entry name" value="MFS"/>
    <property type="match status" value="1"/>
</dbReference>
<evidence type="ECO:0000313" key="10">
    <source>
        <dbReference type="EMBL" id="SCB83371.1"/>
    </source>
</evidence>
<feature type="transmembrane region" description="Helical" evidence="7">
    <location>
        <begin position="302"/>
        <end position="321"/>
    </location>
</feature>
<dbReference type="Gene3D" id="1.20.1250.20">
    <property type="entry name" value="MFS general substrate transporter like domains"/>
    <property type="match status" value="2"/>
</dbReference>
<dbReference type="Pfam" id="PF07690">
    <property type="entry name" value="MFS_1"/>
    <property type="match status" value="1"/>
</dbReference>
<dbReference type="RefSeq" id="WP_074426995.1">
    <property type="nucleotide sequence ID" value="NZ_BJOF01000001.1"/>
</dbReference>
<dbReference type="InterPro" id="IPR051788">
    <property type="entry name" value="MFS_Transporter"/>
</dbReference>
<feature type="transmembrane region" description="Helical" evidence="7">
    <location>
        <begin position="156"/>
        <end position="176"/>
    </location>
</feature>
<feature type="transmembrane region" description="Helical" evidence="7">
    <location>
        <begin position="94"/>
        <end position="113"/>
    </location>
</feature>
<dbReference type="AlphaFoldDB" id="A0A4Y4G688"/>
<name>A0A4Y4G688_WEIHE</name>
<proteinExistence type="inferred from homology"/>
<evidence type="ECO:0000256" key="3">
    <source>
        <dbReference type="ARBA" id="ARBA00022448"/>
    </source>
</evidence>
<dbReference type="GO" id="GO:0022857">
    <property type="term" value="F:transmembrane transporter activity"/>
    <property type="evidence" value="ECO:0007669"/>
    <property type="project" value="InterPro"/>
</dbReference>
<feature type="transmembrane region" description="Helical" evidence="7">
    <location>
        <begin position="342"/>
        <end position="361"/>
    </location>
</feature>
<sequence>MVSILLPVIYITFISLGLPDSLIGSAWPVMHESLNVPVSYAGIITMTISVGTVISSLASGVLIRKFRTSTITAISALLTAVALIGFSLTNSFTIIWLLALPYGLGAGAIDATLNNYVAIHYASKHMSWLHAFWGIGASMSPYIMGFALTNQHNWQLGYKIIGIIQLIITIIIVISFPQWRKVAHKQQEPSTTDDLAEAITTSTNHSIRKTTGVIPALLTFIAYAAVEQTSGLWASTFFVSSRHISVDIAAMFALLFYIGITIGRLASGFVADYFNDKQLIRFGMIGALFGTILLFIPFQITALIGLLIIGLGCAPIFPSLIHATPTTFGEHNSQSVMGFQMASSYLGTTFLPPLFGIISGHLSTNYFPLYILIFVIAMIITSYKIPFNRFANK</sequence>
<evidence type="ECO:0000313" key="9">
    <source>
        <dbReference type="EMBL" id="NKY66505.1"/>
    </source>
</evidence>
<dbReference type="InterPro" id="IPR020846">
    <property type="entry name" value="MFS_dom"/>
</dbReference>
<feature type="domain" description="Major facilitator superfamily (MFS) profile" evidence="8">
    <location>
        <begin position="5"/>
        <end position="389"/>
    </location>
</feature>
<accession>A0A4Y4G688</accession>
<gene>
    <name evidence="10" type="ORF">GA0061075_103120</name>
    <name evidence="9" type="ORF">HF960_02150</name>
</gene>
<dbReference type="Proteomes" id="UP000182448">
    <property type="component" value="Unassembled WGS sequence"/>
</dbReference>
<feature type="transmembrane region" description="Helical" evidence="7">
    <location>
        <begin position="279"/>
        <end position="296"/>
    </location>
</feature>
<evidence type="ECO:0000256" key="1">
    <source>
        <dbReference type="ARBA" id="ARBA00004651"/>
    </source>
</evidence>
<keyword evidence="6 7" id="KW-0472">Membrane</keyword>
<dbReference type="InterPro" id="IPR036259">
    <property type="entry name" value="MFS_trans_sf"/>
</dbReference>
<keyword evidence="11" id="KW-1185">Reference proteome</keyword>
<dbReference type="InterPro" id="IPR011701">
    <property type="entry name" value="MFS"/>
</dbReference>
<dbReference type="PANTHER" id="PTHR23514:SF3">
    <property type="entry name" value="BYPASS OF STOP CODON PROTEIN 6"/>
    <property type="match status" value="1"/>
</dbReference>
<dbReference type="PANTHER" id="PTHR23514">
    <property type="entry name" value="BYPASS OF STOP CODON PROTEIN 6"/>
    <property type="match status" value="1"/>
</dbReference>
<keyword evidence="5 7" id="KW-1133">Transmembrane helix</keyword>
<evidence type="ECO:0000259" key="8">
    <source>
        <dbReference type="PROSITE" id="PS50850"/>
    </source>
</evidence>
<keyword evidence="4 7" id="KW-0812">Transmembrane</keyword>
<dbReference type="Proteomes" id="UP000585749">
    <property type="component" value="Unassembled WGS sequence"/>
</dbReference>
<organism evidence="9 12">
    <name type="scientific">Weissella hellenica</name>
    <dbReference type="NCBI Taxonomy" id="46256"/>
    <lineage>
        <taxon>Bacteria</taxon>
        <taxon>Bacillati</taxon>
        <taxon>Bacillota</taxon>
        <taxon>Bacilli</taxon>
        <taxon>Lactobacillales</taxon>
        <taxon>Lactobacillaceae</taxon>
        <taxon>Weissella</taxon>
    </lineage>
</organism>
<comment type="caution">
    <text evidence="9">The sequence shown here is derived from an EMBL/GenBank/DDBJ whole genome shotgun (WGS) entry which is preliminary data.</text>
</comment>
<protein>
    <submittedName>
        <fullName evidence="10">Fucose permease</fullName>
    </submittedName>
    <submittedName>
        <fullName evidence="9">MFS transporter</fullName>
    </submittedName>
</protein>
<comment type="similarity">
    <text evidence="2">Belongs to the major facilitator superfamily.</text>
</comment>
<evidence type="ECO:0000256" key="6">
    <source>
        <dbReference type="ARBA" id="ARBA00023136"/>
    </source>
</evidence>
<dbReference type="EMBL" id="FMAW01000003">
    <property type="protein sequence ID" value="SCB83371.1"/>
    <property type="molecule type" value="Genomic_DNA"/>
</dbReference>
<reference evidence="10 11" key="1">
    <citation type="submission" date="2016-08" db="EMBL/GenBank/DDBJ databases">
        <authorList>
            <person name="Varghese N."/>
            <person name="Submissions Spin"/>
        </authorList>
    </citation>
    <scope>NUCLEOTIDE SEQUENCE [LARGE SCALE GENOMIC DNA]</scope>
    <source>
        <strain evidence="10 11">R-53116</strain>
    </source>
</reference>
<feature type="transmembrane region" description="Helical" evidence="7">
    <location>
        <begin position="210"/>
        <end position="226"/>
    </location>
</feature>
<dbReference type="OrthoDB" id="9795150at2"/>
<reference evidence="9 12" key="2">
    <citation type="submission" date="2020-04" db="EMBL/GenBank/DDBJ databases">
        <title>MicrobeNet Type strains.</title>
        <authorList>
            <person name="Nicholson A.C."/>
        </authorList>
    </citation>
    <scope>NUCLEOTIDE SEQUENCE [LARGE SCALE GENOMIC DNA]</scope>
    <source>
        <strain evidence="9 12">CCUG 33494</strain>
    </source>
</reference>
<dbReference type="EMBL" id="JAAXPM010000002">
    <property type="protein sequence ID" value="NKY66505.1"/>
    <property type="molecule type" value="Genomic_DNA"/>
</dbReference>
<evidence type="ECO:0000313" key="12">
    <source>
        <dbReference type="Proteomes" id="UP000585749"/>
    </source>
</evidence>
<keyword evidence="3" id="KW-0813">Transport</keyword>
<evidence type="ECO:0000256" key="2">
    <source>
        <dbReference type="ARBA" id="ARBA00008335"/>
    </source>
</evidence>
<feature type="transmembrane region" description="Helical" evidence="7">
    <location>
        <begin position="246"/>
        <end position="267"/>
    </location>
</feature>
<evidence type="ECO:0000256" key="5">
    <source>
        <dbReference type="ARBA" id="ARBA00022989"/>
    </source>
</evidence>
<feature type="transmembrane region" description="Helical" evidence="7">
    <location>
        <begin position="43"/>
        <end position="63"/>
    </location>
</feature>
<evidence type="ECO:0000256" key="4">
    <source>
        <dbReference type="ARBA" id="ARBA00022692"/>
    </source>
</evidence>
<feature type="transmembrane region" description="Helical" evidence="7">
    <location>
        <begin position="367"/>
        <end position="385"/>
    </location>
</feature>